<evidence type="ECO:0000313" key="2">
    <source>
        <dbReference type="EMBL" id="RKI94060.1"/>
    </source>
</evidence>
<dbReference type="AlphaFoldDB" id="A0A3A9AR96"/>
<keyword evidence="3" id="KW-1185">Reference proteome</keyword>
<dbReference type="RefSeq" id="WP_120465698.1">
    <property type="nucleotide sequence ID" value="NZ_RAYQ01000001.1"/>
</dbReference>
<dbReference type="OrthoDB" id="5878625at2"/>
<feature type="domain" description="Prenylated flavin chaperone LpdD-like" evidence="1">
    <location>
        <begin position="13"/>
        <end position="115"/>
    </location>
</feature>
<reference evidence="2 3" key="1">
    <citation type="submission" date="2018-09" db="EMBL/GenBank/DDBJ databases">
        <title>Murine metabolic-syndrome-specific gut microbial biobank.</title>
        <authorList>
            <person name="Liu C."/>
        </authorList>
    </citation>
    <scope>NUCLEOTIDE SEQUENCE [LARGE SCALE GENOMIC DNA]</scope>
    <source>
        <strain evidence="2 3">0.1xD8-82</strain>
    </source>
</reference>
<dbReference type="InterPro" id="IPR048844">
    <property type="entry name" value="LpdD_chaperone-like"/>
</dbReference>
<accession>A0A3A9AR96</accession>
<protein>
    <recommendedName>
        <fullName evidence="1">Prenylated flavin chaperone LpdD-like domain-containing protein</fullName>
    </recommendedName>
</protein>
<name>A0A3A9AR96_9FIRM</name>
<dbReference type="EMBL" id="RAYQ01000001">
    <property type="protein sequence ID" value="RKI94060.1"/>
    <property type="molecule type" value="Genomic_DNA"/>
</dbReference>
<dbReference type="Pfam" id="PF21758">
    <property type="entry name" value="PAC_bac"/>
    <property type="match status" value="1"/>
</dbReference>
<sequence>MERTIKRSLSFGDLTLKITDVGEDLHLLLTGGEKPHLGCTVLAIPRPSLTGSKKTGVTSSVLNMTGHKDEAICRYMAEEMARRENKVTVCTGGFHVDNITKKQIDEVLLAVKDMI</sequence>
<evidence type="ECO:0000259" key="1">
    <source>
        <dbReference type="Pfam" id="PF21758"/>
    </source>
</evidence>
<comment type="caution">
    <text evidence="2">The sequence shown here is derived from an EMBL/GenBank/DDBJ whole genome shotgun (WGS) entry which is preliminary data.</text>
</comment>
<organism evidence="2 3">
    <name type="scientific">Parablautia intestinalis</name>
    <dbReference type="NCBI Taxonomy" id="2320100"/>
    <lineage>
        <taxon>Bacteria</taxon>
        <taxon>Bacillati</taxon>
        <taxon>Bacillota</taxon>
        <taxon>Clostridia</taxon>
        <taxon>Lachnospirales</taxon>
        <taxon>Lachnospiraceae</taxon>
        <taxon>Parablautia</taxon>
    </lineage>
</organism>
<dbReference type="Proteomes" id="UP000280696">
    <property type="component" value="Unassembled WGS sequence"/>
</dbReference>
<evidence type="ECO:0000313" key="3">
    <source>
        <dbReference type="Proteomes" id="UP000280696"/>
    </source>
</evidence>
<proteinExistence type="predicted"/>
<gene>
    <name evidence="2" type="ORF">D7V94_00290</name>
</gene>